<keyword evidence="1" id="KW-1133">Transmembrane helix</keyword>
<reference evidence="3" key="1">
    <citation type="journal article" date="2012" name="Nat. Genet.">
        <title>Lifestyle transitions in plant pathogenic Colletotrichum fungi deciphered by genome and transcriptome analyses.</title>
        <authorList>
            <person name="O'Connell R.J."/>
            <person name="Thon M.R."/>
            <person name="Hacquard S."/>
            <person name="Amyotte S.G."/>
            <person name="Kleemann J."/>
            <person name="Torres M.F."/>
            <person name="Damm U."/>
            <person name="Buiate E.A."/>
            <person name="Epstein L."/>
            <person name="Alkan N."/>
            <person name="Altmueller J."/>
            <person name="Alvarado-Balderrama L."/>
            <person name="Bauser C.A."/>
            <person name="Becker C."/>
            <person name="Birren B.W."/>
            <person name="Chen Z."/>
            <person name="Choi J."/>
            <person name="Crouch J.A."/>
            <person name="Duvick J.P."/>
            <person name="Farman M.A."/>
            <person name="Gan P."/>
            <person name="Heiman D."/>
            <person name="Henrissat B."/>
            <person name="Howard R.J."/>
            <person name="Kabbage M."/>
            <person name="Koch C."/>
            <person name="Kracher B."/>
            <person name="Kubo Y."/>
            <person name="Law A.D."/>
            <person name="Lebrun M.-H."/>
            <person name="Lee Y.-H."/>
            <person name="Miyara I."/>
            <person name="Moore N."/>
            <person name="Neumann U."/>
            <person name="Nordstroem K."/>
            <person name="Panaccione D.G."/>
            <person name="Panstruga R."/>
            <person name="Place M."/>
            <person name="Proctor R.H."/>
            <person name="Prusky D."/>
            <person name="Rech G."/>
            <person name="Reinhardt R."/>
            <person name="Rollins J.A."/>
            <person name="Rounsley S."/>
            <person name="Schardl C.L."/>
            <person name="Schwartz D.C."/>
            <person name="Shenoy N."/>
            <person name="Shirasu K."/>
            <person name="Sikhakolli U.R."/>
            <person name="Stueber K."/>
            <person name="Sukno S.A."/>
            <person name="Sweigard J.A."/>
            <person name="Takano Y."/>
            <person name="Takahara H."/>
            <person name="Trail F."/>
            <person name="van der Does H.C."/>
            <person name="Voll L.M."/>
            <person name="Will I."/>
            <person name="Young S."/>
            <person name="Zeng Q."/>
            <person name="Zhang J."/>
            <person name="Zhou S."/>
            <person name="Dickman M.B."/>
            <person name="Schulze-Lefert P."/>
            <person name="Ver Loren van Themaat E."/>
            <person name="Ma L.-J."/>
            <person name="Vaillancourt L.J."/>
        </authorList>
    </citation>
    <scope>NUCLEOTIDE SEQUENCE [LARGE SCALE GENOMIC DNA]</scope>
    <source>
        <strain evidence="3">M1.001 / M2 / FGSC 10212</strain>
    </source>
</reference>
<sequence>MAFDIQSVQTDGGPKTRLHLGSDYTDHGETTAAVICGLLSSYTFYYYQMGPKPCGDSSMRTLKGSLCSRLILGRALLCWYLLCWRVKGLLSSFFICLWVLFELHCRLLVRRVKRRQNRVWLFFYQEKQLESQEGTDRSSELNTFRA</sequence>
<keyword evidence="1" id="KW-0472">Membrane</keyword>
<dbReference type="RefSeq" id="XP_008091194.1">
    <property type="nucleotide sequence ID" value="XM_008093003.1"/>
</dbReference>
<keyword evidence="1" id="KW-0812">Transmembrane</keyword>
<accession>E3Q8G2</accession>
<dbReference type="GeneID" id="24407710"/>
<dbReference type="VEuPathDB" id="FungiDB:GLRG_02345"/>
<proteinExistence type="predicted"/>
<dbReference type="EMBL" id="GG697336">
    <property type="protein sequence ID" value="EFQ27174.1"/>
    <property type="molecule type" value="Genomic_DNA"/>
</dbReference>
<feature type="non-terminal residue" evidence="2">
    <location>
        <position position="146"/>
    </location>
</feature>
<dbReference type="AlphaFoldDB" id="E3Q8G2"/>
<keyword evidence="3" id="KW-1185">Reference proteome</keyword>
<gene>
    <name evidence="2" type="ORF">GLRG_02345</name>
</gene>
<dbReference type="HOGENOM" id="CLU_1781863_0_0_1"/>
<evidence type="ECO:0000313" key="3">
    <source>
        <dbReference type="Proteomes" id="UP000008782"/>
    </source>
</evidence>
<protein>
    <submittedName>
        <fullName evidence="2">Uncharacterized protein</fullName>
    </submittedName>
</protein>
<evidence type="ECO:0000313" key="2">
    <source>
        <dbReference type="EMBL" id="EFQ27174.1"/>
    </source>
</evidence>
<name>E3Q8G2_COLGM</name>
<organism evidence="3">
    <name type="scientific">Colletotrichum graminicola (strain M1.001 / M2 / FGSC 10212)</name>
    <name type="common">Maize anthracnose fungus</name>
    <name type="synonym">Glomerella graminicola</name>
    <dbReference type="NCBI Taxonomy" id="645133"/>
    <lineage>
        <taxon>Eukaryota</taxon>
        <taxon>Fungi</taxon>
        <taxon>Dikarya</taxon>
        <taxon>Ascomycota</taxon>
        <taxon>Pezizomycotina</taxon>
        <taxon>Sordariomycetes</taxon>
        <taxon>Hypocreomycetidae</taxon>
        <taxon>Glomerellales</taxon>
        <taxon>Glomerellaceae</taxon>
        <taxon>Colletotrichum</taxon>
        <taxon>Colletotrichum graminicola species complex</taxon>
    </lineage>
</organism>
<evidence type="ECO:0000256" key="1">
    <source>
        <dbReference type="SAM" id="Phobius"/>
    </source>
</evidence>
<dbReference type="Proteomes" id="UP000008782">
    <property type="component" value="Unassembled WGS sequence"/>
</dbReference>
<feature type="transmembrane region" description="Helical" evidence="1">
    <location>
        <begin position="88"/>
        <end position="109"/>
    </location>
</feature>